<gene>
    <name evidence="3" type="ORF">ISN45_Aa07g036770</name>
</gene>
<evidence type="ECO:0000313" key="4">
    <source>
        <dbReference type="Proteomes" id="UP000694240"/>
    </source>
</evidence>
<accession>A0A8T1YCZ0</accession>
<dbReference type="InterPro" id="IPR006566">
    <property type="entry name" value="FBD"/>
</dbReference>
<comment type="caution">
    <text evidence="3">The sequence shown here is derived from an EMBL/GenBank/DDBJ whole genome shotgun (WGS) entry which is preliminary data.</text>
</comment>
<dbReference type="EMBL" id="JAEFBK010000012">
    <property type="protein sequence ID" value="KAG7543791.1"/>
    <property type="molecule type" value="Genomic_DNA"/>
</dbReference>
<dbReference type="InterPro" id="IPR053781">
    <property type="entry name" value="F-box_AtFBL13-like"/>
</dbReference>
<dbReference type="InterPro" id="IPR001810">
    <property type="entry name" value="F-box_dom"/>
</dbReference>
<organism evidence="3 4">
    <name type="scientific">Arabidopsis thaliana x Arabidopsis arenosa</name>
    <dbReference type="NCBI Taxonomy" id="1240361"/>
    <lineage>
        <taxon>Eukaryota</taxon>
        <taxon>Viridiplantae</taxon>
        <taxon>Streptophyta</taxon>
        <taxon>Embryophyta</taxon>
        <taxon>Tracheophyta</taxon>
        <taxon>Spermatophyta</taxon>
        <taxon>Magnoliopsida</taxon>
        <taxon>eudicotyledons</taxon>
        <taxon>Gunneridae</taxon>
        <taxon>Pentapetalae</taxon>
        <taxon>rosids</taxon>
        <taxon>malvids</taxon>
        <taxon>Brassicales</taxon>
        <taxon>Brassicaceae</taxon>
        <taxon>Camelineae</taxon>
        <taxon>Arabidopsis</taxon>
    </lineage>
</organism>
<dbReference type="Pfam" id="PF00646">
    <property type="entry name" value="F-box"/>
    <property type="match status" value="1"/>
</dbReference>
<sequence length="814" mass="95753">MAETRSMLLNEAVVRETEEVLGRLEQAIAERNQQFDKRMAELREAIQLFSDQVNHSSSCGHLQQKQPRLEPDHERKQWIENFDRRRKSHEVIDSNSQEIESSVDNIVTQSKVILQHSSAPSAAFSHFQVPKYHLEPSLGCCNEPLNVFETWPSEIVRNIGVQSQSGLECVMSKNNAHQVFDRLLLRRHKFQQRRKLSLSPKSWKFKYKKVKWMRRLPQNAHYKLKGGMIIKQLHEMSQVYSRFRQKAGIELEMSGWDYKKRMNPEYIRWKSMCDVAELQEIKSRALCVSADLDVREGYNCEFDFSQVNCSDIEEVVKKLQSRLVISVREENSQSRYFRNSRTENEGKCFTYVHRLKRVWEPRDLPAKATQWNWPKKCYNRYDMLEMSNSQLHWRHGSDLKMKKKRKGSKSWKFKFKQRKQQQGRSQFSIQFIFGMMAFHVWHKWSGLHDDLLVKILSFLPTKVAVSTCALSKRWEFLWMWLPNLEFFSKWDKRPGLGDFINRKLPLHRAPVIDSLRLDLYRAAIKPEDIRRWIEIAVSRHVRELDIFYYSRTENILPRSLFTCKSLLTLKLKRIALIDVPSMVFPSLKTLKLENLIFVDRLQQLLSIRPVLEELSVDFYEYDKTKEFSIVVPSLQSLSLLIPDDLFLDGYEIDTPSLKYLKLEDWNKGGHYSLIKNMPMLREAYVSVVSSNLKILNSAIGSVISVKRLTICSEDHRFNRRYGIVCWNKPSSVPECLLSSLQIFNWSGYLGRPQDRDIAVYILKNACHLKKATILADTEDNFVTKVQMIKELTLCPRASSTCQLVFPEDLDHVET</sequence>
<dbReference type="PANTHER" id="PTHR31900:SF28">
    <property type="entry name" value="FBD DOMAIN-CONTAINING PROTEIN"/>
    <property type="match status" value="1"/>
</dbReference>
<feature type="domain" description="FBD" evidence="2">
    <location>
        <begin position="734"/>
        <end position="806"/>
    </location>
</feature>
<feature type="coiled-coil region" evidence="1">
    <location>
        <begin position="14"/>
        <end position="52"/>
    </location>
</feature>
<evidence type="ECO:0000313" key="3">
    <source>
        <dbReference type="EMBL" id="KAG7543791.1"/>
    </source>
</evidence>
<dbReference type="Proteomes" id="UP000694240">
    <property type="component" value="Chromosome 12"/>
</dbReference>
<evidence type="ECO:0000256" key="1">
    <source>
        <dbReference type="SAM" id="Coils"/>
    </source>
</evidence>
<dbReference type="InterPro" id="IPR055411">
    <property type="entry name" value="LRR_FXL15/At3g58940/PEG3-like"/>
</dbReference>
<keyword evidence="4" id="KW-1185">Reference proteome</keyword>
<protein>
    <submittedName>
        <fullName evidence="3">FBD domain</fullName>
    </submittedName>
</protein>
<dbReference type="PANTHER" id="PTHR31900">
    <property type="entry name" value="F-BOX/RNI SUPERFAMILY PROTEIN-RELATED"/>
    <property type="match status" value="1"/>
</dbReference>
<dbReference type="CDD" id="cd22160">
    <property type="entry name" value="F-box_AtFBL13-like"/>
    <property type="match status" value="1"/>
</dbReference>
<dbReference type="AlphaFoldDB" id="A0A8T1YCZ0"/>
<evidence type="ECO:0000259" key="2">
    <source>
        <dbReference type="SMART" id="SM00579"/>
    </source>
</evidence>
<dbReference type="Pfam" id="PF08387">
    <property type="entry name" value="FBD"/>
    <property type="match status" value="1"/>
</dbReference>
<dbReference type="SMART" id="SM00579">
    <property type="entry name" value="FBD"/>
    <property type="match status" value="1"/>
</dbReference>
<name>A0A8T1YCZ0_9BRAS</name>
<proteinExistence type="predicted"/>
<dbReference type="Pfam" id="PF24758">
    <property type="entry name" value="LRR_At5g56370"/>
    <property type="match status" value="1"/>
</dbReference>
<keyword evidence="1" id="KW-0175">Coiled coil</keyword>
<dbReference type="InterPro" id="IPR050232">
    <property type="entry name" value="FBL13/AtMIF1-like"/>
</dbReference>
<reference evidence="3 4" key="1">
    <citation type="submission" date="2020-12" db="EMBL/GenBank/DDBJ databases">
        <title>Concerted genomic and epigenomic changes stabilize Arabidopsis allopolyploids.</title>
        <authorList>
            <person name="Chen Z."/>
        </authorList>
    </citation>
    <scope>NUCLEOTIDE SEQUENCE [LARGE SCALE GENOMIC DNA]</scope>
    <source>
        <strain evidence="3">Allo738</strain>
        <tissue evidence="3">Leaf</tissue>
    </source>
</reference>